<keyword evidence="1" id="KW-0732">Signal</keyword>
<accession>A0A0L6VLB6</accession>
<reference evidence="2 3" key="1">
    <citation type="submission" date="2015-08" db="EMBL/GenBank/DDBJ databases">
        <title>Next Generation Sequencing and Analysis of the Genome of Puccinia sorghi L Schw, the Causal Agent of Maize Common Rust.</title>
        <authorList>
            <person name="Rochi L."/>
            <person name="Burguener G."/>
            <person name="Darino M."/>
            <person name="Turjanski A."/>
            <person name="Kreff E."/>
            <person name="Dieguez M.J."/>
            <person name="Sacco F."/>
        </authorList>
    </citation>
    <scope>NUCLEOTIDE SEQUENCE [LARGE SCALE GENOMIC DNA]</scope>
    <source>
        <strain evidence="2 3">RO10H11247</strain>
    </source>
</reference>
<gene>
    <name evidence="2" type="ORF">VP01_1416g4</name>
</gene>
<dbReference type="EMBL" id="LAVV01004632">
    <property type="protein sequence ID" value="KNZ61342.1"/>
    <property type="molecule type" value="Genomic_DNA"/>
</dbReference>
<dbReference type="Proteomes" id="UP000037035">
    <property type="component" value="Unassembled WGS sequence"/>
</dbReference>
<protein>
    <submittedName>
        <fullName evidence="2">Uncharacterized protein</fullName>
    </submittedName>
</protein>
<evidence type="ECO:0000313" key="3">
    <source>
        <dbReference type="Proteomes" id="UP000037035"/>
    </source>
</evidence>
<evidence type="ECO:0000313" key="2">
    <source>
        <dbReference type="EMBL" id="KNZ61342.1"/>
    </source>
</evidence>
<comment type="caution">
    <text evidence="2">The sequence shown here is derived from an EMBL/GenBank/DDBJ whole genome shotgun (WGS) entry which is preliminary data.</text>
</comment>
<dbReference type="AlphaFoldDB" id="A0A0L6VLB6"/>
<keyword evidence="3" id="KW-1185">Reference proteome</keyword>
<name>A0A0L6VLB6_9BASI</name>
<proteinExistence type="predicted"/>
<sequence>MKTFFFGLLYLLCGLATEQVVVAPVIFFPPNLALYYPLQYMYGTAFRDFGEYMRPEGLSVFIDKMDPARNLKKNIHHPLYGGKFPEGFSAVDLAVVAENSPEVANPAHQTFTQLLKDK</sequence>
<dbReference type="OrthoDB" id="2495543at2759"/>
<dbReference type="VEuPathDB" id="FungiDB:VP01_1416g4"/>
<feature type="chain" id="PRO_5005568631" evidence="1">
    <location>
        <begin position="17"/>
        <end position="118"/>
    </location>
</feature>
<feature type="signal peptide" evidence="1">
    <location>
        <begin position="1"/>
        <end position="16"/>
    </location>
</feature>
<evidence type="ECO:0000256" key="1">
    <source>
        <dbReference type="SAM" id="SignalP"/>
    </source>
</evidence>
<organism evidence="2 3">
    <name type="scientific">Puccinia sorghi</name>
    <dbReference type="NCBI Taxonomy" id="27349"/>
    <lineage>
        <taxon>Eukaryota</taxon>
        <taxon>Fungi</taxon>
        <taxon>Dikarya</taxon>
        <taxon>Basidiomycota</taxon>
        <taxon>Pucciniomycotina</taxon>
        <taxon>Pucciniomycetes</taxon>
        <taxon>Pucciniales</taxon>
        <taxon>Pucciniaceae</taxon>
        <taxon>Puccinia</taxon>
    </lineage>
</organism>